<protein>
    <submittedName>
        <fullName evidence="3">Uncharacterized protein</fullName>
    </submittedName>
</protein>
<proteinExistence type="predicted"/>
<sequence length="129" mass="13819">MHPNSFSLTSILFGLLFAVITGGLDSKLVLWDFPKGRPYKIVDFGAPDVDSRDKSDNICVAARGVGVVHVINIEAELAAIKSESSSKPQITQSRSKGSVPPANTELRDQNGRKKLLLDYSLGGHIAAVS</sequence>
<dbReference type="OrthoDB" id="2161379at2759"/>
<dbReference type="Proteomes" id="UP000325577">
    <property type="component" value="Linkage Group LG9"/>
</dbReference>
<dbReference type="EMBL" id="CM018052">
    <property type="protein sequence ID" value="KAA8515074.1"/>
    <property type="molecule type" value="Genomic_DNA"/>
</dbReference>
<evidence type="ECO:0000256" key="1">
    <source>
        <dbReference type="SAM" id="MobiDB-lite"/>
    </source>
</evidence>
<organism evidence="3 4">
    <name type="scientific">Nyssa sinensis</name>
    <dbReference type="NCBI Taxonomy" id="561372"/>
    <lineage>
        <taxon>Eukaryota</taxon>
        <taxon>Viridiplantae</taxon>
        <taxon>Streptophyta</taxon>
        <taxon>Embryophyta</taxon>
        <taxon>Tracheophyta</taxon>
        <taxon>Spermatophyta</taxon>
        <taxon>Magnoliopsida</taxon>
        <taxon>eudicotyledons</taxon>
        <taxon>Gunneridae</taxon>
        <taxon>Pentapetalae</taxon>
        <taxon>asterids</taxon>
        <taxon>Cornales</taxon>
        <taxon>Nyssaceae</taxon>
        <taxon>Nyssa</taxon>
    </lineage>
</organism>
<keyword evidence="2" id="KW-0472">Membrane</keyword>
<name>A0A5J4ZBI3_9ASTE</name>
<dbReference type="PANTHER" id="PTHR45296">
    <property type="entry name" value="TRANSDUCIN/WD40 REPEAT-LIKE SUPERFAMILY PROTEIN"/>
    <property type="match status" value="1"/>
</dbReference>
<dbReference type="PANTHER" id="PTHR45296:SF1">
    <property type="entry name" value="TRANSDUCIN_WD40 REPEAT-LIKE SUPERFAMILY PROTEIN"/>
    <property type="match status" value="1"/>
</dbReference>
<dbReference type="AlphaFoldDB" id="A0A5J4ZBI3"/>
<feature type="transmembrane region" description="Helical" evidence="2">
    <location>
        <begin position="6"/>
        <end position="30"/>
    </location>
</feature>
<keyword evidence="4" id="KW-1185">Reference proteome</keyword>
<evidence type="ECO:0000313" key="3">
    <source>
        <dbReference type="EMBL" id="KAA8515074.1"/>
    </source>
</evidence>
<accession>A0A5J4ZBI3</accession>
<keyword evidence="2" id="KW-0812">Transmembrane</keyword>
<feature type="region of interest" description="Disordered" evidence="1">
    <location>
        <begin position="82"/>
        <end position="111"/>
    </location>
</feature>
<reference evidence="3 4" key="1">
    <citation type="submission" date="2019-09" db="EMBL/GenBank/DDBJ databases">
        <title>A chromosome-level genome assembly of the Chinese tupelo Nyssa sinensis.</title>
        <authorList>
            <person name="Yang X."/>
            <person name="Kang M."/>
            <person name="Yang Y."/>
            <person name="Xiong H."/>
            <person name="Wang M."/>
            <person name="Zhang Z."/>
            <person name="Wang Z."/>
            <person name="Wu H."/>
            <person name="Ma T."/>
            <person name="Liu J."/>
            <person name="Xi Z."/>
        </authorList>
    </citation>
    <scope>NUCLEOTIDE SEQUENCE [LARGE SCALE GENOMIC DNA]</scope>
    <source>
        <strain evidence="3">J267</strain>
        <tissue evidence="3">Leaf</tissue>
    </source>
</reference>
<evidence type="ECO:0000313" key="4">
    <source>
        <dbReference type="Proteomes" id="UP000325577"/>
    </source>
</evidence>
<keyword evidence="2" id="KW-1133">Transmembrane helix</keyword>
<gene>
    <name evidence="3" type="ORF">F0562_018139</name>
</gene>
<evidence type="ECO:0000256" key="2">
    <source>
        <dbReference type="SAM" id="Phobius"/>
    </source>
</evidence>
<feature type="compositionally biased region" description="Polar residues" evidence="1">
    <location>
        <begin position="82"/>
        <end position="96"/>
    </location>
</feature>